<evidence type="ECO:0000256" key="1">
    <source>
        <dbReference type="ARBA" id="ARBA00004123"/>
    </source>
</evidence>
<evidence type="ECO:0000256" key="3">
    <source>
        <dbReference type="SAM" id="MobiDB-lite"/>
    </source>
</evidence>
<dbReference type="PROSITE" id="PS50013">
    <property type="entry name" value="CHROMO_2"/>
    <property type="match status" value="1"/>
</dbReference>
<dbReference type="Gene3D" id="2.40.50.40">
    <property type="match status" value="1"/>
</dbReference>
<feature type="compositionally biased region" description="Polar residues" evidence="3">
    <location>
        <begin position="57"/>
        <end position="66"/>
    </location>
</feature>
<comment type="subcellular location">
    <subcellularLocation>
        <location evidence="1">Nucleus</location>
    </subcellularLocation>
</comment>
<dbReference type="InterPro" id="IPR017984">
    <property type="entry name" value="Chromo_dom_subgr"/>
</dbReference>
<reference evidence="5" key="1">
    <citation type="submission" date="2015-11" db="EMBL/GenBank/DDBJ databases">
        <title>De novo transcriptome assembly of four potential Pierce s Disease insect vectors from Arizona vineyards.</title>
        <authorList>
            <person name="Tassone E.E."/>
        </authorList>
    </citation>
    <scope>NUCLEOTIDE SEQUENCE</scope>
</reference>
<dbReference type="InterPro" id="IPR000953">
    <property type="entry name" value="Chromo/chromo_shadow_dom"/>
</dbReference>
<dbReference type="Pfam" id="PF00385">
    <property type="entry name" value="Chromo"/>
    <property type="match status" value="1"/>
</dbReference>
<protein>
    <recommendedName>
        <fullName evidence="4">Chromo domain-containing protein</fullName>
    </recommendedName>
</protein>
<proteinExistence type="predicted"/>
<keyword evidence="2" id="KW-0539">Nucleus</keyword>
<organism evidence="5">
    <name type="scientific">Homalodisca liturata</name>
    <dbReference type="NCBI Taxonomy" id="320908"/>
    <lineage>
        <taxon>Eukaryota</taxon>
        <taxon>Metazoa</taxon>
        <taxon>Ecdysozoa</taxon>
        <taxon>Arthropoda</taxon>
        <taxon>Hexapoda</taxon>
        <taxon>Insecta</taxon>
        <taxon>Pterygota</taxon>
        <taxon>Neoptera</taxon>
        <taxon>Paraneoptera</taxon>
        <taxon>Hemiptera</taxon>
        <taxon>Auchenorrhyncha</taxon>
        <taxon>Membracoidea</taxon>
        <taxon>Cicadellidae</taxon>
        <taxon>Cicadellinae</taxon>
        <taxon>Proconiini</taxon>
        <taxon>Homalodisca</taxon>
    </lineage>
</organism>
<dbReference type="GO" id="GO:0003682">
    <property type="term" value="F:chromatin binding"/>
    <property type="evidence" value="ECO:0007669"/>
    <property type="project" value="TreeGrafter"/>
</dbReference>
<dbReference type="AlphaFoldDB" id="A0A1B6K3L4"/>
<feature type="compositionally biased region" description="Acidic residues" evidence="3">
    <location>
        <begin position="111"/>
        <end position="123"/>
    </location>
</feature>
<sequence>MELPMGDQVFAAERIMKKRMRRGKVEYFVKWKGWSQKYSTWEPEENILDVRLIDIFEQSQQRSNQNPHKRGPKKKETRLQQAAVSEPAAEANNEEVGGGESADEPAKPAEVENENENEEEESDPAPVVKEAEPAVAEAVTTEAVVEEEASGEEE</sequence>
<feature type="domain" description="Chromo" evidence="4">
    <location>
        <begin position="10"/>
        <end position="68"/>
    </location>
</feature>
<feature type="compositionally biased region" description="Acidic residues" evidence="3">
    <location>
        <begin position="144"/>
        <end position="154"/>
    </location>
</feature>
<dbReference type="PANTHER" id="PTHR46389">
    <property type="entry name" value="POLYCOMB GROUP PROTEIN PC"/>
    <property type="match status" value="1"/>
</dbReference>
<dbReference type="SMART" id="SM00298">
    <property type="entry name" value="CHROMO"/>
    <property type="match status" value="1"/>
</dbReference>
<feature type="compositionally biased region" description="Low complexity" evidence="3">
    <location>
        <begin position="82"/>
        <end position="95"/>
    </location>
</feature>
<feature type="compositionally biased region" description="Basic residues" evidence="3">
    <location>
        <begin position="67"/>
        <end position="76"/>
    </location>
</feature>
<gene>
    <name evidence="5" type="ORF">g.16666</name>
</gene>
<accession>A0A1B6K3L4</accession>
<dbReference type="InterPro" id="IPR016197">
    <property type="entry name" value="Chromo-like_dom_sf"/>
</dbReference>
<feature type="non-terminal residue" evidence="5">
    <location>
        <position position="154"/>
    </location>
</feature>
<feature type="compositionally biased region" description="Low complexity" evidence="3">
    <location>
        <begin position="125"/>
        <end position="143"/>
    </location>
</feature>
<dbReference type="InterPro" id="IPR023779">
    <property type="entry name" value="Chromodomain_CS"/>
</dbReference>
<feature type="region of interest" description="Disordered" evidence="3">
    <location>
        <begin position="57"/>
        <end position="154"/>
    </location>
</feature>
<dbReference type="GO" id="GO:0000785">
    <property type="term" value="C:chromatin"/>
    <property type="evidence" value="ECO:0007669"/>
    <property type="project" value="TreeGrafter"/>
</dbReference>
<dbReference type="PANTHER" id="PTHR46389:SF3">
    <property type="entry name" value="POLYCOMB GROUP PROTEIN PC"/>
    <property type="match status" value="1"/>
</dbReference>
<dbReference type="CDD" id="cd18644">
    <property type="entry name" value="CD_polycomb"/>
    <property type="match status" value="1"/>
</dbReference>
<dbReference type="EMBL" id="GECU01001666">
    <property type="protein sequence ID" value="JAT06041.1"/>
    <property type="molecule type" value="Transcribed_RNA"/>
</dbReference>
<dbReference type="SUPFAM" id="SSF54160">
    <property type="entry name" value="Chromo domain-like"/>
    <property type="match status" value="1"/>
</dbReference>
<dbReference type="PROSITE" id="PS00598">
    <property type="entry name" value="CHROMO_1"/>
    <property type="match status" value="1"/>
</dbReference>
<dbReference type="PRINTS" id="PR00504">
    <property type="entry name" value="CHROMODOMAIN"/>
</dbReference>
<dbReference type="InterPro" id="IPR023780">
    <property type="entry name" value="Chromo_domain"/>
</dbReference>
<evidence type="ECO:0000313" key="5">
    <source>
        <dbReference type="EMBL" id="JAT06041.1"/>
    </source>
</evidence>
<dbReference type="GO" id="GO:0000122">
    <property type="term" value="P:negative regulation of transcription by RNA polymerase II"/>
    <property type="evidence" value="ECO:0007669"/>
    <property type="project" value="TreeGrafter"/>
</dbReference>
<evidence type="ECO:0000256" key="2">
    <source>
        <dbReference type="ARBA" id="ARBA00023242"/>
    </source>
</evidence>
<name>A0A1B6K3L4_9HEMI</name>
<dbReference type="InterPro" id="IPR052458">
    <property type="entry name" value="PcG_PRC1-like_component"/>
</dbReference>
<evidence type="ECO:0000259" key="4">
    <source>
        <dbReference type="PROSITE" id="PS50013"/>
    </source>
</evidence>
<dbReference type="GO" id="GO:0035102">
    <property type="term" value="C:PRC1 complex"/>
    <property type="evidence" value="ECO:0007669"/>
    <property type="project" value="TreeGrafter"/>
</dbReference>